<accession>A0A0C5XM26</accession>
<gene>
    <name evidence="1" type="ORF">KR76_00113</name>
</gene>
<name>A0A0C5XM26_NOCSI</name>
<evidence type="ECO:0000313" key="1">
    <source>
        <dbReference type="EMBL" id="AJR18507.1"/>
    </source>
</evidence>
<keyword evidence="2" id="KW-1185">Reference proteome</keyword>
<reference evidence="1 2" key="1">
    <citation type="journal article" date="2015" name="Genome Announc.">
        <title>Complete Genome Sequence of Steroid-Transforming Nocardioides simplex VKM Ac-2033D.</title>
        <authorList>
            <person name="Shtratnikova V.Y."/>
            <person name="Schelkunov M.I."/>
            <person name="Pekov Y.A."/>
            <person name="Fokina V.V."/>
            <person name="Logacheva M.D."/>
            <person name="Sokolov S.L."/>
            <person name="Bragin E.Y."/>
            <person name="Ashapkin V.V."/>
            <person name="Donova M.V."/>
        </authorList>
    </citation>
    <scope>NUCLEOTIDE SEQUENCE [LARGE SCALE GENOMIC DNA]</scope>
    <source>
        <strain evidence="1 2">VKM Ac-2033D</strain>
    </source>
</reference>
<evidence type="ECO:0000313" key="2">
    <source>
        <dbReference type="Proteomes" id="UP000030300"/>
    </source>
</evidence>
<dbReference type="HOGENOM" id="CLU_3330763_0_0_11"/>
<sequence>MGLMVPPGRTDGTSRSWAIVANLDKNSAPSGGYRHIGG</sequence>
<organism evidence="1 2">
    <name type="scientific">Nocardioides simplex</name>
    <name type="common">Arthrobacter simplex</name>
    <dbReference type="NCBI Taxonomy" id="2045"/>
    <lineage>
        <taxon>Bacteria</taxon>
        <taxon>Bacillati</taxon>
        <taxon>Actinomycetota</taxon>
        <taxon>Actinomycetes</taxon>
        <taxon>Propionibacteriales</taxon>
        <taxon>Nocardioidaceae</taxon>
        <taxon>Pimelobacter</taxon>
    </lineage>
</organism>
<protein>
    <submittedName>
        <fullName evidence="1">Uncharacterized protein</fullName>
    </submittedName>
</protein>
<dbReference type="AlphaFoldDB" id="A0A0C5XM26"/>
<dbReference type="EMBL" id="CP009896">
    <property type="protein sequence ID" value="AJR18507.1"/>
    <property type="molecule type" value="Genomic_DNA"/>
</dbReference>
<dbReference type="KEGG" id="psim:KR76_00113"/>
<dbReference type="STRING" id="2045.KR76_00113"/>
<proteinExistence type="predicted"/>
<dbReference type="Proteomes" id="UP000030300">
    <property type="component" value="Chromosome"/>
</dbReference>